<dbReference type="OrthoDB" id="424543at2759"/>
<gene>
    <name evidence="1" type="primary">jg12069</name>
    <name evidence="1" type="ORF">PAEG_LOCUS14648</name>
</gene>
<accession>A0A8S4RMF4</accession>
<reference evidence="1" key="1">
    <citation type="submission" date="2022-03" db="EMBL/GenBank/DDBJ databases">
        <authorList>
            <person name="Lindestad O."/>
        </authorList>
    </citation>
    <scope>NUCLEOTIDE SEQUENCE</scope>
</reference>
<sequence>MVWWEAALVLSYHPNNKDTKRPTKRSSVPVRCRVETDRYAFNITAILHSRLRRMPLKIKGKLYKTAIRPAILYSTECWAATKKHSTKLHTTEMRMLRWSAGVTRLDKIKNE</sequence>
<name>A0A8S4RMF4_9NEOP</name>
<dbReference type="PANTHER" id="PTHR46238:SF8">
    <property type="entry name" value="ENDONUCLEASE_EXONUCLEASE_PHOSPHATASE DOMAIN-CONTAINING PROTEIN"/>
    <property type="match status" value="1"/>
</dbReference>
<proteinExistence type="predicted"/>
<dbReference type="EMBL" id="CAKXAJ010025261">
    <property type="protein sequence ID" value="CAH2237355.1"/>
    <property type="molecule type" value="Genomic_DNA"/>
</dbReference>
<dbReference type="AlphaFoldDB" id="A0A8S4RMF4"/>
<organism evidence="1 2">
    <name type="scientific">Pararge aegeria aegeria</name>
    <dbReference type="NCBI Taxonomy" id="348720"/>
    <lineage>
        <taxon>Eukaryota</taxon>
        <taxon>Metazoa</taxon>
        <taxon>Ecdysozoa</taxon>
        <taxon>Arthropoda</taxon>
        <taxon>Hexapoda</taxon>
        <taxon>Insecta</taxon>
        <taxon>Pterygota</taxon>
        <taxon>Neoptera</taxon>
        <taxon>Endopterygota</taxon>
        <taxon>Lepidoptera</taxon>
        <taxon>Glossata</taxon>
        <taxon>Ditrysia</taxon>
        <taxon>Papilionoidea</taxon>
        <taxon>Nymphalidae</taxon>
        <taxon>Satyrinae</taxon>
        <taxon>Satyrini</taxon>
        <taxon>Parargina</taxon>
        <taxon>Pararge</taxon>
    </lineage>
</organism>
<evidence type="ECO:0000313" key="1">
    <source>
        <dbReference type="EMBL" id="CAH2237355.1"/>
    </source>
</evidence>
<keyword evidence="2" id="KW-1185">Reference proteome</keyword>
<dbReference type="PANTHER" id="PTHR46238">
    <property type="entry name" value="REVERSE TRANSCRIPTASE DOMAIN-CONTAINING PROTEIN"/>
    <property type="match status" value="1"/>
</dbReference>
<dbReference type="Proteomes" id="UP000838756">
    <property type="component" value="Unassembled WGS sequence"/>
</dbReference>
<protein>
    <submittedName>
        <fullName evidence="1">Jg12069 protein</fullName>
    </submittedName>
</protein>
<comment type="caution">
    <text evidence="1">The sequence shown here is derived from an EMBL/GenBank/DDBJ whole genome shotgun (WGS) entry which is preliminary data.</text>
</comment>
<evidence type="ECO:0000313" key="2">
    <source>
        <dbReference type="Proteomes" id="UP000838756"/>
    </source>
</evidence>